<name>A0A6G1LHU4_9PEZI</name>
<dbReference type="AlphaFoldDB" id="A0A6G1LHU4"/>
<organism evidence="2 3">
    <name type="scientific">Teratosphaeria nubilosa</name>
    <dbReference type="NCBI Taxonomy" id="161662"/>
    <lineage>
        <taxon>Eukaryota</taxon>
        <taxon>Fungi</taxon>
        <taxon>Dikarya</taxon>
        <taxon>Ascomycota</taxon>
        <taxon>Pezizomycotina</taxon>
        <taxon>Dothideomycetes</taxon>
        <taxon>Dothideomycetidae</taxon>
        <taxon>Mycosphaerellales</taxon>
        <taxon>Teratosphaeriaceae</taxon>
        <taxon>Teratosphaeria</taxon>
    </lineage>
</organism>
<accession>A0A6G1LHU4</accession>
<sequence length="279" mass="29594">MSPRHSPFANRSQAIQAKTMQHGFSRQASLLDRATNCQQLTSITLPGVSSTGRIANDQEFGRTSPSCSEGATTSPCRDHGPSDQQAASASPSQPECSDPVANLENAASRQQAACKTAPHSEPTPAFSPGPAANDEQAARDAPPATHPPGSSAPSSAFNAAESVRTSQLRHLSAEQEAPALSSPRTDDTSTTITTEGMQSQDQAPEMAESETESAQERRHINRRREKAPMPRTDPQMPGASRDPQPHLGELSWSSHTFKGAADSSTKMSTAKCSQLLKLI</sequence>
<reference evidence="2" key="1">
    <citation type="journal article" date="2020" name="Stud. Mycol.">
        <title>101 Dothideomycetes genomes: a test case for predicting lifestyles and emergence of pathogens.</title>
        <authorList>
            <person name="Haridas S."/>
            <person name="Albert R."/>
            <person name="Binder M."/>
            <person name="Bloem J."/>
            <person name="Labutti K."/>
            <person name="Salamov A."/>
            <person name="Andreopoulos B."/>
            <person name="Baker S."/>
            <person name="Barry K."/>
            <person name="Bills G."/>
            <person name="Bluhm B."/>
            <person name="Cannon C."/>
            <person name="Castanera R."/>
            <person name="Culley D."/>
            <person name="Daum C."/>
            <person name="Ezra D."/>
            <person name="Gonzalez J."/>
            <person name="Henrissat B."/>
            <person name="Kuo A."/>
            <person name="Liang C."/>
            <person name="Lipzen A."/>
            <person name="Lutzoni F."/>
            <person name="Magnuson J."/>
            <person name="Mondo S."/>
            <person name="Nolan M."/>
            <person name="Ohm R."/>
            <person name="Pangilinan J."/>
            <person name="Park H.-J."/>
            <person name="Ramirez L."/>
            <person name="Alfaro M."/>
            <person name="Sun H."/>
            <person name="Tritt A."/>
            <person name="Yoshinaga Y."/>
            <person name="Zwiers L.-H."/>
            <person name="Turgeon B."/>
            <person name="Goodwin S."/>
            <person name="Spatafora J."/>
            <person name="Crous P."/>
            <person name="Grigoriev I."/>
        </authorList>
    </citation>
    <scope>NUCLEOTIDE SEQUENCE</scope>
    <source>
        <strain evidence="2">CBS 116005</strain>
    </source>
</reference>
<dbReference type="OrthoDB" id="10659849at2759"/>
<evidence type="ECO:0000313" key="2">
    <source>
        <dbReference type="EMBL" id="KAF2772139.1"/>
    </source>
</evidence>
<dbReference type="EMBL" id="ML995816">
    <property type="protein sequence ID" value="KAF2772139.1"/>
    <property type="molecule type" value="Genomic_DNA"/>
</dbReference>
<feature type="compositionally biased region" description="Low complexity" evidence="1">
    <location>
        <begin position="82"/>
        <end position="94"/>
    </location>
</feature>
<evidence type="ECO:0000313" key="3">
    <source>
        <dbReference type="Proteomes" id="UP000799436"/>
    </source>
</evidence>
<protein>
    <submittedName>
        <fullName evidence="2">Uncharacterized protein</fullName>
    </submittedName>
</protein>
<feature type="compositionally biased region" description="Polar residues" evidence="1">
    <location>
        <begin position="9"/>
        <end position="21"/>
    </location>
</feature>
<dbReference type="Proteomes" id="UP000799436">
    <property type="component" value="Unassembled WGS sequence"/>
</dbReference>
<evidence type="ECO:0000256" key="1">
    <source>
        <dbReference type="SAM" id="MobiDB-lite"/>
    </source>
</evidence>
<feature type="compositionally biased region" description="Polar residues" evidence="1">
    <location>
        <begin position="61"/>
        <end position="75"/>
    </location>
</feature>
<gene>
    <name evidence="2" type="ORF">EJ03DRAFT_213948</name>
</gene>
<feature type="region of interest" description="Disordered" evidence="1">
    <location>
        <begin position="47"/>
        <end position="251"/>
    </location>
</feature>
<feature type="region of interest" description="Disordered" evidence="1">
    <location>
        <begin position="1"/>
        <end position="21"/>
    </location>
</feature>
<feature type="compositionally biased region" description="Polar residues" evidence="1">
    <location>
        <begin position="151"/>
        <end position="169"/>
    </location>
</feature>
<proteinExistence type="predicted"/>
<keyword evidence="3" id="KW-1185">Reference proteome</keyword>